<dbReference type="RefSeq" id="WP_132579942.1">
    <property type="nucleotide sequence ID" value="NZ_SMAJ01000002.1"/>
</dbReference>
<proteinExistence type="inferred from homology"/>
<dbReference type="GO" id="GO:0016829">
    <property type="term" value="F:lyase activity"/>
    <property type="evidence" value="ECO:0007669"/>
    <property type="project" value="InterPro"/>
</dbReference>
<evidence type="ECO:0000313" key="5">
    <source>
        <dbReference type="Proteomes" id="UP000295525"/>
    </source>
</evidence>
<dbReference type="InterPro" id="IPR005656">
    <property type="entry name" value="MmgE_PrpD"/>
</dbReference>
<dbReference type="Proteomes" id="UP000295525">
    <property type="component" value="Unassembled WGS sequence"/>
</dbReference>
<accession>A0A4R3MDK3</accession>
<comment type="caution">
    <text evidence="4">The sequence shown here is derived from an EMBL/GenBank/DDBJ whole genome shotgun (WGS) entry which is preliminary data.</text>
</comment>
<dbReference type="InterPro" id="IPR045337">
    <property type="entry name" value="MmgE_PrpD_C"/>
</dbReference>
<keyword evidence="5" id="KW-1185">Reference proteome</keyword>
<dbReference type="Pfam" id="PF19305">
    <property type="entry name" value="MmgE_PrpD_C"/>
    <property type="match status" value="1"/>
</dbReference>
<dbReference type="Pfam" id="PF03972">
    <property type="entry name" value="MmgE_PrpD_N"/>
    <property type="match status" value="1"/>
</dbReference>
<comment type="similarity">
    <text evidence="1">Belongs to the PrpD family.</text>
</comment>
<evidence type="ECO:0000259" key="3">
    <source>
        <dbReference type="Pfam" id="PF19305"/>
    </source>
</evidence>
<dbReference type="AlphaFoldDB" id="A0A4R3MDK3"/>
<name>A0A4R3MDK3_9BURK</name>
<sequence length="456" mass="47845">MSLSKTIAEFIVSLNAATLPADVLEKAKTCLLNSYGIGLGCRNTPYAPVARRAALAMNGERSKNGATLLGDGRRTTVAGAALANSALFHGRAQEDTCGAAHFGAILVPLLTAMIEADGYPMSRLIPALLAGYEAGGVFEDAYAGNTTPGGLRASTVYGTVAAAAGAAKMMDLSSEQTAAALSNAASFAGGILQSFADGTDEWRYQVGVVGQTGYTAAQLALAGSVSAPHAFEGSAGFVKVFARTQCNVAELVAGLGKKWAIHRVTFKPYPVCAFNQTPVTAALALREKMAGIVPARMRRVRVRMNPYETGYAGMDSKGPFNSISGTLMSIPFCIANTLLYGVPDLNAMTIYDDAQVNELITRIDLVTDAGVNKLCCVIEVELDGGKSIAHDQQMTTADYAYSRSGVSALIRRVGSESNVPESVYQRLERFVDDPERHDIGEVLACFAALPIGAASN</sequence>
<dbReference type="PANTHER" id="PTHR16943:SF8">
    <property type="entry name" value="2-METHYLCITRATE DEHYDRATASE"/>
    <property type="match status" value="1"/>
</dbReference>
<dbReference type="InterPro" id="IPR036148">
    <property type="entry name" value="MmgE/PrpD_sf"/>
</dbReference>
<protein>
    <submittedName>
        <fullName evidence="4">2-methylcitrate dehydratase PrpD</fullName>
    </submittedName>
</protein>
<dbReference type="InterPro" id="IPR045336">
    <property type="entry name" value="MmgE_PrpD_N"/>
</dbReference>
<dbReference type="Gene3D" id="1.10.4100.10">
    <property type="entry name" value="2-methylcitrate dehydratase PrpD"/>
    <property type="match status" value="1"/>
</dbReference>
<dbReference type="InterPro" id="IPR042183">
    <property type="entry name" value="MmgE/PrpD_sf_1"/>
</dbReference>
<evidence type="ECO:0000256" key="1">
    <source>
        <dbReference type="ARBA" id="ARBA00006174"/>
    </source>
</evidence>
<evidence type="ECO:0000313" key="4">
    <source>
        <dbReference type="EMBL" id="TCT10359.1"/>
    </source>
</evidence>
<feature type="domain" description="MmgE/PrpD N-terminal" evidence="2">
    <location>
        <begin position="6"/>
        <end position="244"/>
    </location>
</feature>
<dbReference type="EMBL" id="SMAJ01000002">
    <property type="protein sequence ID" value="TCT10359.1"/>
    <property type="molecule type" value="Genomic_DNA"/>
</dbReference>
<organism evidence="4 5">
    <name type="scientific">Paralcaligenes ureilyticus</name>
    <dbReference type="NCBI Taxonomy" id="627131"/>
    <lineage>
        <taxon>Bacteria</taxon>
        <taxon>Pseudomonadati</taxon>
        <taxon>Pseudomonadota</taxon>
        <taxon>Betaproteobacteria</taxon>
        <taxon>Burkholderiales</taxon>
        <taxon>Alcaligenaceae</taxon>
        <taxon>Paralcaligenes</taxon>
    </lineage>
</organism>
<dbReference type="SUPFAM" id="SSF103378">
    <property type="entry name" value="2-methylcitrate dehydratase PrpD"/>
    <property type="match status" value="1"/>
</dbReference>
<dbReference type="PANTHER" id="PTHR16943">
    <property type="entry name" value="2-METHYLCITRATE DEHYDRATASE-RELATED"/>
    <property type="match status" value="1"/>
</dbReference>
<evidence type="ECO:0000259" key="2">
    <source>
        <dbReference type="Pfam" id="PF03972"/>
    </source>
</evidence>
<feature type="domain" description="MmgE/PrpD C-terminal" evidence="3">
    <location>
        <begin position="269"/>
        <end position="385"/>
    </location>
</feature>
<gene>
    <name evidence="4" type="ORF">EDC26_102316</name>
</gene>
<dbReference type="OrthoDB" id="9797528at2"/>
<reference evidence="4 5" key="1">
    <citation type="submission" date="2019-03" db="EMBL/GenBank/DDBJ databases">
        <title>Genomic Encyclopedia of Type Strains, Phase IV (KMG-IV): sequencing the most valuable type-strain genomes for metagenomic binning, comparative biology and taxonomic classification.</title>
        <authorList>
            <person name="Goeker M."/>
        </authorList>
    </citation>
    <scope>NUCLEOTIDE SEQUENCE [LARGE SCALE GENOMIC DNA]</scope>
    <source>
        <strain evidence="4 5">DSM 24591</strain>
    </source>
</reference>